<organism evidence="2 3">
    <name type="scientific">Candidatus Collierbacteria bacterium RIFCSPHIGHO2_02_FULL_49_10</name>
    <dbReference type="NCBI Taxonomy" id="1817723"/>
    <lineage>
        <taxon>Bacteria</taxon>
        <taxon>Candidatus Collieribacteriota</taxon>
    </lineage>
</organism>
<keyword evidence="1" id="KW-1133">Transmembrane helix</keyword>
<dbReference type="InterPro" id="IPR013783">
    <property type="entry name" value="Ig-like_fold"/>
</dbReference>
<feature type="transmembrane region" description="Helical" evidence="1">
    <location>
        <begin position="6"/>
        <end position="24"/>
    </location>
</feature>
<evidence type="ECO:0008006" key="4">
    <source>
        <dbReference type="Google" id="ProtNLM"/>
    </source>
</evidence>
<dbReference type="Pfam" id="PF07610">
    <property type="entry name" value="DUF1573"/>
    <property type="match status" value="1"/>
</dbReference>
<dbReference type="AlphaFoldDB" id="A0A1F5EWI9"/>
<comment type="caution">
    <text evidence="2">The sequence shown here is derived from an EMBL/GenBank/DDBJ whole genome shotgun (WGS) entry which is preliminary data.</text>
</comment>
<dbReference type="Gene3D" id="2.60.40.10">
    <property type="entry name" value="Immunoglobulins"/>
    <property type="match status" value="1"/>
</dbReference>
<gene>
    <name evidence="2" type="ORF">A3D09_03145</name>
</gene>
<evidence type="ECO:0000256" key="1">
    <source>
        <dbReference type="SAM" id="Phobius"/>
    </source>
</evidence>
<keyword evidence="1" id="KW-0812">Transmembrane</keyword>
<evidence type="ECO:0000313" key="2">
    <source>
        <dbReference type="EMBL" id="OGD71745.1"/>
    </source>
</evidence>
<name>A0A1F5EWI9_9BACT</name>
<keyword evidence="1" id="KW-0472">Membrane</keyword>
<dbReference type="PANTHER" id="PTHR37833:SF1">
    <property type="entry name" value="SIGNAL PEPTIDE PROTEIN"/>
    <property type="match status" value="1"/>
</dbReference>
<dbReference type="InterPro" id="IPR011467">
    <property type="entry name" value="DUF1573"/>
</dbReference>
<evidence type="ECO:0000313" key="3">
    <source>
        <dbReference type="Proteomes" id="UP000177390"/>
    </source>
</evidence>
<reference evidence="2 3" key="1">
    <citation type="journal article" date="2016" name="Nat. Commun.">
        <title>Thousands of microbial genomes shed light on interconnected biogeochemical processes in an aquifer system.</title>
        <authorList>
            <person name="Anantharaman K."/>
            <person name="Brown C.T."/>
            <person name="Hug L.A."/>
            <person name="Sharon I."/>
            <person name="Castelle C.J."/>
            <person name="Probst A.J."/>
            <person name="Thomas B.C."/>
            <person name="Singh A."/>
            <person name="Wilkins M.J."/>
            <person name="Karaoz U."/>
            <person name="Brodie E.L."/>
            <person name="Williams K.H."/>
            <person name="Hubbard S.S."/>
            <person name="Banfield J.F."/>
        </authorList>
    </citation>
    <scope>NUCLEOTIDE SEQUENCE [LARGE SCALE GENOMIC DNA]</scope>
</reference>
<dbReference type="PANTHER" id="PTHR37833">
    <property type="entry name" value="LIPOPROTEIN-RELATED"/>
    <property type="match status" value="1"/>
</dbReference>
<sequence>MSTKMLIIVVFGFIVVTAGLVFVFSTGQKPSSVAASFSAQDPDRPQAETARIFFDMGEIKVSDVKQEDFSLKNTGAKPLQILNINSSCNCTFGKVIYKDLTTNEYGMHDQSGYVTEIAPGDTAIVRVIYKPALMPVYGIVEREVYITTNDPTRQKVIFSVKARVK</sequence>
<proteinExistence type="predicted"/>
<protein>
    <recommendedName>
        <fullName evidence="4">DUF1573 domain-containing protein</fullName>
    </recommendedName>
</protein>
<dbReference type="EMBL" id="MFAH01000017">
    <property type="protein sequence ID" value="OGD71745.1"/>
    <property type="molecule type" value="Genomic_DNA"/>
</dbReference>
<accession>A0A1F5EWI9</accession>
<dbReference type="Proteomes" id="UP000177390">
    <property type="component" value="Unassembled WGS sequence"/>
</dbReference>